<feature type="region of interest" description="Disordered" evidence="1">
    <location>
        <begin position="168"/>
        <end position="189"/>
    </location>
</feature>
<evidence type="ECO:0000313" key="6">
    <source>
        <dbReference type="Proteomes" id="UP000051521"/>
    </source>
</evidence>
<evidence type="ECO:0000313" key="5">
    <source>
        <dbReference type="Proteomes" id="UP000009326"/>
    </source>
</evidence>
<evidence type="ECO:0000313" key="4">
    <source>
        <dbReference type="EMBL" id="KRN12252.1"/>
    </source>
</evidence>
<dbReference type="AlphaFoldDB" id="I7J2I3"/>
<dbReference type="OrthoDB" id="2299862at2"/>
<organism evidence="3 5">
    <name type="scientific">Lactobacillus gigeriorum DSM 23908 = CRBIP 24.85</name>
    <dbReference type="NCBI Taxonomy" id="1423751"/>
    <lineage>
        <taxon>Bacteria</taxon>
        <taxon>Bacillati</taxon>
        <taxon>Bacillota</taxon>
        <taxon>Bacilli</taxon>
        <taxon>Lactobacillales</taxon>
        <taxon>Lactobacillaceae</taxon>
        <taxon>Lactobacillus</taxon>
    </lineage>
</organism>
<dbReference type="Proteomes" id="UP000009326">
    <property type="component" value="Unassembled WGS sequence"/>
</dbReference>
<name>I7J2I3_9LACO</name>
<proteinExistence type="predicted"/>
<evidence type="ECO:0000313" key="3">
    <source>
        <dbReference type="EMBL" id="CCI86902.1"/>
    </source>
</evidence>
<dbReference type="EMBL" id="AYZO01000013">
    <property type="protein sequence ID" value="KRN12252.1"/>
    <property type="molecule type" value="Genomic_DNA"/>
</dbReference>
<accession>I7J2I3</accession>
<comment type="caution">
    <text evidence="3">The sequence shown here is derived from an EMBL/GenBank/DDBJ whole genome shotgun (WGS) entry which is preliminary data.</text>
</comment>
<feature type="compositionally biased region" description="Basic residues" evidence="1">
    <location>
        <begin position="180"/>
        <end position="189"/>
    </location>
</feature>
<feature type="compositionally biased region" description="Polar residues" evidence="1">
    <location>
        <begin position="168"/>
        <end position="179"/>
    </location>
</feature>
<dbReference type="STRING" id="1423751.FC38_GL000350"/>
<evidence type="ECO:0000256" key="1">
    <source>
        <dbReference type="SAM" id="MobiDB-lite"/>
    </source>
</evidence>
<dbReference type="Proteomes" id="UP000051521">
    <property type="component" value="Unassembled WGS sequence"/>
</dbReference>
<sequence length="189" mass="22918">MELDFSFLQQSTLFAKYFANSQKLNLLYEIEDYRDVVSNVRRLSESLVKELFAVEQLDPYYPLKQQKQRSFRSDLFYLQAQHFYPQEIMELFHEIRRMGNDAVHDNNYHWTKQAAWHCLGNYHDILVYLMNTYEQTKLAYIRPDLIIASSGFPTRSNKLSTNYHETWQKNNQQKRQQTSKLKKFLRRKK</sequence>
<dbReference type="PATRIC" id="fig|1423751.3.peg.371"/>
<feature type="domain" description="DUF4145" evidence="2">
    <location>
        <begin position="32"/>
        <end position="113"/>
    </location>
</feature>
<reference evidence="3 5" key="1">
    <citation type="submission" date="2012-06" db="EMBL/GenBank/DDBJ databases">
        <title>Draft genome sequence of Lactobacillus gigeriorum CRBIP 24.85T, isolated from chicken crop.</title>
        <authorList>
            <person name="Cousin S."/>
            <person name="Ma L."/>
            <person name="Creno S."/>
            <person name="Clermont D."/>
            <person name="Loux V."/>
            <person name="Bizet C."/>
            <person name="Bouchier C."/>
        </authorList>
    </citation>
    <scope>NUCLEOTIDE SEQUENCE [LARGE SCALE GENOMIC DNA]</scope>
    <source>
        <strain evidence="5">CRBIP 24.85T</strain>
        <strain evidence="3">Type strain: CRBIP 24.85</strain>
    </source>
</reference>
<protein>
    <recommendedName>
        <fullName evidence="2">DUF4145 domain-containing protein</fullName>
    </recommendedName>
</protein>
<dbReference type="EMBL" id="CAKC01000040">
    <property type="protein sequence ID" value="CCI86902.1"/>
    <property type="molecule type" value="Genomic_DNA"/>
</dbReference>
<dbReference type="InterPro" id="IPR025285">
    <property type="entry name" value="DUF4145"/>
</dbReference>
<dbReference type="RefSeq" id="WP_008472976.1">
    <property type="nucleotide sequence ID" value="NZ_AYZO01000013.1"/>
</dbReference>
<gene>
    <name evidence="3" type="ORF">BN52_09325</name>
    <name evidence="4" type="ORF">FC38_GL000350</name>
</gene>
<keyword evidence="6" id="KW-1185">Reference proteome</keyword>
<evidence type="ECO:0000259" key="2">
    <source>
        <dbReference type="Pfam" id="PF13643"/>
    </source>
</evidence>
<reference evidence="4 6" key="2">
    <citation type="journal article" date="2015" name="Genome Announc.">
        <title>Expanding the biotechnology potential of lactobacilli through comparative genomics of 213 strains and associated genera.</title>
        <authorList>
            <person name="Sun Z."/>
            <person name="Harris H.M."/>
            <person name="McCann A."/>
            <person name="Guo C."/>
            <person name="Argimon S."/>
            <person name="Zhang W."/>
            <person name="Yang X."/>
            <person name="Jeffery I.B."/>
            <person name="Cooney J.C."/>
            <person name="Kagawa T.F."/>
            <person name="Liu W."/>
            <person name="Song Y."/>
            <person name="Salvetti E."/>
            <person name="Wrobel A."/>
            <person name="Rasinkangas P."/>
            <person name="Parkhill J."/>
            <person name="Rea M.C."/>
            <person name="O'Sullivan O."/>
            <person name="Ritari J."/>
            <person name="Douillard F.P."/>
            <person name="Paul Ross R."/>
            <person name="Yang R."/>
            <person name="Briner A.E."/>
            <person name="Felis G.E."/>
            <person name="de Vos W.M."/>
            <person name="Barrangou R."/>
            <person name="Klaenhammer T.R."/>
            <person name="Caufield P.W."/>
            <person name="Cui Y."/>
            <person name="Zhang H."/>
            <person name="O'Toole P.W."/>
        </authorList>
    </citation>
    <scope>NUCLEOTIDE SEQUENCE [LARGE SCALE GENOMIC DNA]</scope>
    <source>
        <strain evidence="4 6">DSM 23908</strain>
    </source>
</reference>
<dbReference type="Pfam" id="PF13643">
    <property type="entry name" value="DUF4145"/>
    <property type="match status" value="1"/>
</dbReference>